<dbReference type="EMBL" id="AP012057">
    <property type="protein sequence ID" value="BAN03816.1"/>
    <property type="molecule type" value="Genomic_DNA"/>
</dbReference>
<proteinExistence type="predicted"/>
<evidence type="ECO:0000259" key="1">
    <source>
        <dbReference type="Pfam" id="PF02720"/>
    </source>
</evidence>
<gene>
    <name evidence="2" type="ORF">YM304_35020</name>
</gene>
<sequence>MQDDFDASPFDRVERLLAVESAPPSLSPSRDSCDSVAEGVFETIIDSAITQPDAVVDGELRALELAHRRTAAEMLARVLAADARGLPAADGHRTLTSYLRATFNWSSTETKRWLRLARAADGIPGVGDALAVGRIGLPQVEAFARAFANPRVRHALHELAPTLVRHAEQLKYSDFEAVMAHVVAIADDDGAEQRDDRAIEHRQATVVDADGSLFMKVTGGDAMATATLIAIVDRFVEREFAADVETRRAEHGDDIAGVPLPRTDAHRRHDAIHAAFELANQALDDELAITRTDPLIDLVIDDATFGRAFVDFGLATDFDLDGNPIDPFTGLAEPTDLLADLVEHPDELLGRRCETSNGVPLRPRHVVQAALAGHVRRVVADADGHVIDYGRKQRLFTGPARHAAMVLLRTCEHPGCELRSTSCEIDHGIEWNELGTTDQANAGVRCGPHNRGKHRNRWRTRTSTAGRHHTVRADGSIMLPAGCRVPELVDETDEPAELARLAELARTRVGELTR</sequence>
<dbReference type="CDD" id="cd00085">
    <property type="entry name" value="HNHc"/>
    <property type="match status" value="1"/>
</dbReference>
<dbReference type="KEGG" id="aym:YM304_35020"/>
<keyword evidence="3" id="KW-1185">Reference proteome</keyword>
<reference evidence="2 3" key="1">
    <citation type="journal article" date="2013" name="Int. J. Syst. Evol. Microbiol.">
        <title>Ilumatobacter nonamiense sp. nov. and Ilumatobacter coccineum sp. nov., isolated from seashore sand.</title>
        <authorList>
            <person name="Matsumoto A."/>
            <person name="Kasai H."/>
            <person name="Matsuo Y."/>
            <person name="Shizuri Y."/>
            <person name="Ichikawa N."/>
            <person name="Fujita N."/>
            <person name="Omura S."/>
            <person name="Takahashi Y."/>
        </authorList>
    </citation>
    <scope>NUCLEOTIDE SEQUENCE [LARGE SCALE GENOMIC DNA]</scope>
    <source>
        <strain evidence="3">NBRC 103263 / KCTC 29153 / YM16-304</strain>
    </source>
</reference>
<dbReference type="Pfam" id="PF02720">
    <property type="entry name" value="DUF222"/>
    <property type="match status" value="1"/>
</dbReference>
<evidence type="ECO:0000313" key="2">
    <source>
        <dbReference type="EMBL" id="BAN03816.1"/>
    </source>
</evidence>
<dbReference type="OrthoDB" id="581465at2"/>
<dbReference type="Proteomes" id="UP000011863">
    <property type="component" value="Chromosome"/>
</dbReference>
<dbReference type="AlphaFoldDB" id="A0A6C7EIL9"/>
<organism evidence="2 3">
    <name type="scientific">Ilumatobacter coccineus (strain NBRC 103263 / KCTC 29153 / YM16-304)</name>
    <dbReference type="NCBI Taxonomy" id="1313172"/>
    <lineage>
        <taxon>Bacteria</taxon>
        <taxon>Bacillati</taxon>
        <taxon>Actinomycetota</taxon>
        <taxon>Acidimicrobiia</taxon>
        <taxon>Acidimicrobiales</taxon>
        <taxon>Ilumatobacteraceae</taxon>
        <taxon>Ilumatobacter</taxon>
    </lineage>
</organism>
<protein>
    <recommendedName>
        <fullName evidence="1">DUF222 domain-containing protein</fullName>
    </recommendedName>
</protein>
<dbReference type="InterPro" id="IPR003870">
    <property type="entry name" value="DUF222"/>
</dbReference>
<evidence type="ECO:0000313" key="3">
    <source>
        <dbReference type="Proteomes" id="UP000011863"/>
    </source>
</evidence>
<accession>A0A6C7EIL9</accession>
<dbReference type="InterPro" id="IPR003615">
    <property type="entry name" value="HNH_nuc"/>
</dbReference>
<feature type="domain" description="DUF222" evidence="1">
    <location>
        <begin position="59"/>
        <end position="280"/>
    </location>
</feature>
<dbReference type="RefSeq" id="WP_015443063.1">
    <property type="nucleotide sequence ID" value="NC_020520.1"/>
</dbReference>
<name>A0A6C7EIL9_ILUCY</name>